<organism evidence="1 2">
    <name type="scientific">Halovenus aranensis</name>
    <dbReference type="NCBI Taxonomy" id="890420"/>
    <lineage>
        <taxon>Archaea</taxon>
        <taxon>Methanobacteriati</taxon>
        <taxon>Methanobacteriota</taxon>
        <taxon>Stenosarchaea group</taxon>
        <taxon>Halobacteria</taxon>
        <taxon>Halobacteriales</taxon>
        <taxon>Haloarculaceae</taxon>
        <taxon>Halovenus</taxon>
    </lineage>
</organism>
<dbReference type="InterPro" id="IPR056231">
    <property type="entry name" value="VNG_1110C-like"/>
</dbReference>
<name>A0A1G8XH98_9EURY</name>
<dbReference type="RefSeq" id="WP_092703333.1">
    <property type="nucleotide sequence ID" value="NZ_FNFC01000011.1"/>
</dbReference>
<sequence length="66" mass="7115">MSEAARLRDSTQILLPRDALADLRADIEAEFTVTVRCEGGNVRIIGSPVEIKSVSDFLARNGVTVA</sequence>
<dbReference type="AlphaFoldDB" id="A0A1G8XH98"/>
<dbReference type="EMBL" id="FNFC01000011">
    <property type="protein sequence ID" value="SDJ89968.1"/>
    <property type="molecule type" value="Genomic_DNA"/>
</dbReference>
<accession>A0A1G8XH98</accession>
<dbReference type="Pfam" id="PF24397">
    <property type="entry name" value="VNG_1110C"/>
    <property type="match status" value="1"/>
</dbReference>
<dbReference type="OrthoDB" id="268322at2157"/>
<gene>
    <name evidence="1" type="ORF">SAMN05216226_11180</name>
</gene>
<reference evidence="1 2" key="1">
    <citation type="submission" date="2016-10" db="EMBL/GenBank/DDBJ databases">
        <authorList>
            <person name="de Groot N.N."/>
        </authorList>
    </citation>
    <scope>NUCLEOTIDE SEQUENCE [LARGE SCALE GENOMIC DNA]</scope>
    <source>
        <strain evidence="1 2">IBRC-M10015</strain>
    </source>
</reference>
<evidence type="ECO:0000313" key="1">
    <source>
        <dbReference type="EMBL" id="SDJ89968.1"/>
    </source>
</evidence>
<keyword evidence="2" id="KW-1185">Reference proteome</keyword>
<evidence type="ECO:0000313" key="2">
    <source>
        <dbReference type="Proteomes" id="UP000198856"/>
    </source>
</evidence>
<dbReference type="STRING" id="890420.SAMN05216226_11180"/>
<protein>
    <submittedName>
        <fullName evidence="1">Uncharacterized protein</fullName>
    </submittedName>
</protein>
<dbReference type="Proteomes" id="UP000198856">
    <property type="component" value="Unassembled WGS sequence"/>
</dbReference>
<proteinExistence type="predicted"/>